<keyword evidence="3" id="KW-1185">Reference proteome</keyword>
<keyword evidence="1" id="KW-0472">Membrane</keyword>
<proteinExistence type="predicted"/>
<evidence type="ECO:0000313" key="3">
    <source>
        <dbReference type="Proteomes" id="UP000008854"/>
    </source>
</evidence>
<feature type="transmembrane region" description="Helical" evidence="1">
    <location>
        <begin position="7"/>
        <end position="29"/>
    </location>
</feature>
<evidence type="ECO:0000313" key="4">
    <source>
        <dbReference type="WBParaSite" id="Smp_123100.1"/>
    </source>
</evidence>
<organism evidence="2">
    <name type="scientific">Schistosoma mansoni</name>
    <name type="common">Blood fluke</name>
    <dbReference type="NCBI Taxonomy" id="6183"/>
    <lineage>
        <taxon>Eukaryota</taxon>
        <taxon>Metazoa</taxon>
        <taxon>Spiralia</taxon>
        <taxon>Lophotrochozoa</taxon>
        <taxon>Platyhelminthes</taxon>
        <taxon>Trematoda</taxon>
        <taxon>Digenea</taxon>
        <taxon>Strigeidida</taxon>
        <taxon>Schistosomatoidea</taxon>
        <taxon>Schistosomatidae</taxon>
        <taxon>Schistosoma</taxon>
    </lineage>
</organism>
<evidence type="ECO:0000256" key="1">
    <source>
        <dbReference type="SAM" id="Phobius"/>
    </source>
</evidence>
<dbReference type="InParanoid" id="A0A0U5KEW2"/>
<dbReference type="EMBL" id="LN898194">
    <property type="protein sequence ID" value="CUS27858.1"/>
    <property type="molecule type" value="Genomic_DNA"/>
</dbReference>
<accession>A0A0U5KEW2</accession>
<reference evidence="3" key="1">
    <citation type="journal article" date="2012" name="PLoS Negl. Trop. Dis.">
        <title>A systematically improved high quality genome and transcriptome of the human blood fluke Schistosoma mansoni.</title>
        <authorList>
            <person name="Protasio A.V."/>
            <person name="Tsai I.J."/>
            <person name="Babbage A."/>
            <person name="Nichol S."/>
            <person name="Hunt M."/>
            <person name="Aslett M.A."/>
            <person name="De Silva N."/>
            <person name="Velarde G.S."/>
            <person name="Anderson T.J."/>
            <person name="Clark R.C."/>
            <person name="Davidson C."/>
            <person name="Dillon G.P."/>
            <person name="Holroyd N.E."/>
            <person name="LoVerde P.T."/>
            <person name="Lloyd C."/>
            <person name="McQuillan J."/>
            <person name="Oliveira G."/>
            <person name="Otto T.D."/>
            <person name="Parker-Manuel S.J."/>
            <person name="Quail M.A."/>
            <person name="Wilson R.A."/>
            <person name="Zerlotini A."/>
            <person name="Dunne D.W."/>
            <person name="Berriman M."/>
        </authorList>
    </citation>
    <scope>NUCLEOTIDE SEQUENCE [LARGE SCALE GENOMIC DNA]</scope>
    <source>
        <strain evidence="3">Puerto Rican</strain>
    </source>
</reference>
<keyword evidence="1" id="KW-0812">Transmembrane</keyword>
<keyword evidence="1" id="KW-1133">Transmembrane helix</keyword>
<dbReference type="Proteomes" id="UP000008854">
    <property type="component" value="Unassembled WGS sequence"/>
</dbReference>
<evidence type="ECO:0000313" key="2">
    <source>
        <dbReference type="EMBL" id="CUS27858.1"/>
    </source>
</evidence>
<reference evidence="2" key="2">
    <citation type="journal article" date="2015" name="PLoS Negl. Trop. Dis.">
        <title>The Schistosome Esophagus Is a 'Hotspot' for Microexon and Lysosomal Hydrolase Gene Expression: Implications for Blood Processing.</title>
        <authorList>
            <person name="Wilson R.A."/>
            <person name="Li X.H."/>
            <person name="MacDonald S."/>
            <person name="Neves L.X."/>
            <person name="Vitoriano-Souza J."/>
            <person name="Leite L.C."/>
            <person name="Farias L.P."/>
            <person name="James S."/>
            <person name="Ashton P.D."/>
            <person name="DeMarco R."/>
            <person name="Castro Borges W."/>
        </authorList>
    </citation>
    <scope>NUCLEOTIDE SEQUENCE</scope>
    <source>
        <strain evidence="2">Puerto Rico</strain>
    </source>
</reference>
<feature type="transmembrane region" description="Helical" evidence="1">
    <location>
        <begin position="53"/>
        <end position="73"/>
    </location>
</feature>
<protein>
    <submittedName>
        <fullName evidence="2 4">MEG-32.1 protein</fullName>
    </submittedName>
</protein>
<gene>
    <name evidence="2" type="primary">MEG-32.1</name>
</gene>
<reference evidence="4" key="3">
    <citation type="submission" date="2018-12" db="UniProtKB">
        <authorList>
            <consortium name="WormBaseParasite"/>
        </authorList>
    </citation>
    <scope>IDENTIFICATION</scope>
    <source>
        <strain evidence="4">Puerto Rican</strain>
    </source>
</reference>
<dbReference type="WBParaSite" id="Smp_123100.1">
    <property type="protein sequence ID" value="Smp_123100.1"/>
    <property type="gene ID" value="Smp_123100"/>
</dbReference>
<dbReference type="AlphaFoldDB" id="A0A0U5KEW2"/>
<sequence length="78" mass="8661">MYYRHYLLAIINVIVLSTMIQYVIGGSIFGDDTSTTKNMTTTTKASSANSLEVSWLAISSISMIVIGLINGHLRRFIF</sequence>
<name>A0A0U5KEW2_SCHMA</name>